<dbReference type="InterPro" id="IPR041698">
    <property type="entry name" value="Methyltransf_25"/>
</dbReference>
<comment type="caution">
    <text evidence="2">The sequence shown here is derived from an EMBL/GenBank/DDBJ whole genome shotgun (WGS) entry which is preliminary data.</text>
</comment>
<sequence length="263" mass="29868">MEDKKLFKEKPTISKWIADMYEQDATDTNDVEFLLSVIGPKPKRILEIACGSGRILVPLAKAGHVVTGLDFDSYMLSKIDSKTEGLSNIFWYKADVINDDWGNDYNIVVIAGNFLFNIISDMDYEKAQKLLIDKSAKSLVSGGIIYIDYGYTLHPEYWFDDPSERVIWEGTDSDGNTGKMILFGSTFDKETETVKSIRRFELHCISGEIIKQDIDVVKHFATLEQIHSWLSSTGFIIEEEYGDYNCNPISETTSRAIIKARKI</sequence>
<dbReference type="Gene3D" id="2.20.25.110">
    <property type="entry name" value="S-adenosyl-L-methionine-dependent methyltransferases"/>
    <property type="match status" value="1"/>
</dbReference>
<organism evidence="2 3">
    <name type="scientific">Lachnoclostridium phytofermentans</name>
    <dbReference type="NCBI Taxonomy" id="66219"/>
    <lineage>
        <taxon>Bacteria</taxon>
        <taxon>Bacillati</taxon>
        <taxon>Bacillota</taxon>
        <taxon>Clostridia</taxon>
        <taxon>Lachnospirales</taxon>
        <taxon>Lachnospiraceae</taxon>
    </lineage>
</organism>
<evidence type="ECO:0000313" key="2">
    <source>
        <dbReference type="EMBL" id="HCL04442.1"/>
    </source>
</evidence>
<evidence type="ECO:0000259" key="1">
    <source>
        <dbReference type="Pfam" id="PF13649"/>
    </source>
</evidence>
<accession>A0A3D2XBD4</accession>
<dbReference type="SUPFAM" id="SSF53335">
    <property type="entry name" value="S-adenosyl-L-methionine-dependent methyltransferases"/>
    <property type="match status" value="1"/>
</dbReference>
<dbReference type="CDD" id="cd02440">
    <property type="entry name" value="AdoMet_MTases"/>
    <property type="match status" value="1"/>
</dbReference>
<protein>
    <recommendedName>
        <fullName evidence="1">Methyltransferase domain-containing protein</fullName>
    </recommendedName>
</protein>
<gene>
    <name evidence="2" type="ORF">DHW61_18880</name>
</gene>
<dbReference type="InterPro" id="IPR029063">
    <property type="entry name" value="SAM-dependent_MTases_sf"/>
</dbReference>
<name>A0A3D2XBD4_9FIRM</name>
<reference evidence="2 3" key="1">
    <citation type="journal article" date="2018" name="Nat. Biotechnol.">
        <title>A standardized bacterial taxonomy based on genome phylogeny substantially revises the tree of life.</title>
        <authorList>
            <person name="Parks D.H."/>
            <person name="Chuvochina M."/>
            <person name="Waite D.W."/>
            <person name="Rinke C."/>
            <person name="Skarshewski A."/>
            <person name="Chaumeil P.A."/>
            <person name="Hugenholtz P."/>
        </authorList>
    </citation>
    <scope>NUCLEOTIDE SEQUENCE [LARGE SCALE GENOMIC DNA]</scope>
    <source>
        <strain evidence="2">UBA11728</strain>
    </source>
</reference>
<dbReference type="Proteomes" id="UP000262969">
    <property type="component" value="Unassembled WGS sequence"/>
</dbReference>
<dbReference type="AlphaFoldDB" id="A0A3D2XBD4"/>
<feature type="domain" description="Methyltransferase" evidence="1">
    <location>
        <begin position="45"/>
        <end position="127"/>
    </location>
</feature>
<dbReference type="Pfam" id="PF13649">
    <property type="entry name" value="Methyltransf_25"/>
    <property type="match status" value="1"/>
</dbReference>
<dbReference type="EMBL" id="DPVV01000618">
    <property type="protein sequence ID" value="HCL04442.1"/>
    <property type="molecule type" value="Genomic_DNA"/>
</dbReference>
<dbReference type="Gene3D" id="3.40.50.150">
    <property type="entry name" value="Vaccinia Virus protein VP39"/>
    <property type="match status" value="1"/>
</dbReference>
<evidence type="ECO:0000313" key="3">
    <source>
        <dbReference type="Proteomes" id="UP000262969"/>
    </source>
</evidence>
<proteinExistence type="predicted"/>